<accession>A0A5C3KZI8</accession>
<gene>
    <name evidence="2" type="ORF">FA15DRAFT_638210</name>
</gene>
<dbReference type="Proteomes" id="UP000307440">
    <property type="component" value="Unassembled WGS sequence"/>
</dbReference>
<dbReference type="STRING" id="230819.A0A5C3KZI8"/>
<keyword evidence="1" id="KW-0472">Membrane</keyword>
<keyword evidence="1" id="KW-0812">Transmembrane</keyword>
<protein>
    <submittedName>
        <fullName evidence="2">Uncharacterized protein</fullName>
    </submittedName>
</protein>
<dbReference type="OrthoDB" id="2550823at2759"/>
<feature type="transmembrane region" description="Helical" evidence="1">
    <location>
        <begin position="117"/>
        <end position="136"/>
    </location>
</feature>
<dbReference type="EMBL" id="ML210178">
    <property type="protein sequence ID" value="TFK26132.1"/>
    <property type="molecule type" value="Genomic_DNA"/>
</dbReference>
<proteinExistence type="predicted"/>
<keyword evidence="1" id="KW-1133">Transmembrane helix</keyword>
<dbReference type="AlphaFoldDB" id="A0A5C3KZI8"/>
<evidence type="ECO:0000313" key="2">
    <source>
        <dbReference type="EMBL" id="TFK26132.1"/>
    </source>
</evidence>
<evidence type="ECO:0000313" key="3">
    <source>
        <dbReference type="Proteomes" id="UP000307440"/>
    </source>
</evidence>
<feature type="transmembrane region" description="Helical" evidence="1">
    <location>
        <begin position="78"/>
        <end position="97"/>
    </location>
</feature>
<feature type="transmembrane region" description="Helical" evidence="1">
    <location>
        <begin position="48"/>
        <end position="66"/>
    </location>
</feature>
<organism evidence="2 3">
    <name type="scientific">Coprinopsis marcescibilis</name>
    <name type="common">Agaric fungus</name>
    <name type="synonym">Psathyrella marcescibilis</name>
    <dbReference type="NCBI Taxonomy" id="230819"/>
    <lineage>
        <taxon>Eukaryota</taxon>
        <taxon>Fungi</taxon>
        <taxon>Dikarya</taxon>
        <taxon>Basidiomycota</taxon>
        <taxon>Agaricomycotina</taxon>
        <taxon>Agaricomycetes</taxon>
        <taxon>Agaricomycetidae</taxon>
        <taxon>Agaricales</taxon>
        <taxon>Agaricineae</taxon>
        <taxon>Psathyrellaceae</taxon>
        <taxon>Coprinopsis</taxon>
    </lineage>
</organism>
<reference evidence="2 3" key="1">
    <citation type="journal article" date="2019" name="Nat. Ecol. Evol.">
        <title>Megaphylogeny resolves global patterns of mushroom evolution.</title>
        <authorList>
            <person name="Varga T."/>
            <person name="Krizsan K."/>
            <person name="Foldi C."/>
            <person name="Dima B."/>
            <person name="Sanchez-Garcia M."/>
            <person name="Sanchez-Ramirez S."/>
            <person name="Szollosi G.J."/>
            <person name="Szarkandi J.G."/>
            <person name="Papp V."/>
            <person name="Albert L."/>
            <person name="Andreopoulos W."/>
            <person name="Angelini C."/>
            <person name="Antonin V."/>
            <person name="Barry K.W."/>
            <person name="Bougher N.L."/>
            <person name="Buchanan P."/>
            <person name="Buyck B."/>
            <person name="Bense V."/>
            <person name="Catcheside P."/>
            <person name="Chovatia M."/>
            <person name="Cooper J."/>
            <person name="Damon W."/>
            <person name="Desjardin D."/>
            <person name="Finy P."/>
            <person name="Geml J."/>
            <person name="Haridas S."/>
            <person name="Hughes K."/>
            <person name="Justo A."/>
            <person name="Karasinski D."/>
            <person name="Kautmanova I."/>
            <person name="Kiss B."/>
            <person name="Kocsube S."/>
            <person name="Kotiranta H."/>
            <person name="LaButti K.M."/>
            <person name="Lechner B.E."/>
            <person name="Liimatainen K."/>
            <person name="Lipzen A."/>
            <person name="Lukacs Z."/>
            <person name="Mihaltcheva S."/>
            <person name="Morgado L.N."/>
            <person name="Niskanen T."/>
            <person name="Noordeloos M.E."/>
            <person name="Ohm R.A."/>
            <person name="Ortiz-Santana B."/>
            <person name="Ovrebo C."/>
            <person name="Racz N."/>
            <person name="Riley R."/>
            <person name="Savchenko A."/>
            <person name="Shiryaev A."/>
            <person name="Soop K."/>
            <person name="Spirin V."/>
            <person name="Szebenyi C."/>
            <person name="Tomsovsky M."/>
            <person name="Tulloss R.E."/>
            <person name="Uehling J."/>
            <person name="Grigoriev I.V."/>
            <person name="Vagvolgyi C."/>
            <person name="Papp T."/>
            <person name="Martin F.M."/>
            <person name="Miettinen O."/>
            <person name="Hibbett D.S."/>
            <person name="Nagy L.G."/>
        </authorList>
    </citation>
    <scope>NUCLEOTIDE SEQUENCE [LARGE SCALE GENOMIC DNA]</scope>
    <source>
        <strain evidence="2 3">CBS 121175</strain>
    </source>
</reference>
<evidence type="ECO:0000256" key="1">
    <source>
        <dbReference type="SAM" id="Phobius"/>
    </source>
</evidence>
<keyword evidence="3" id="KW-1185">Reference proteome</keyword>
<sequence>MSTMSARSPASIVFLLHVALEAPLAFQGLLSPASLPFLQLNNTALLLLKLYSSLVFASCVLSLLCYSLPEFLPGKRALAIALCIYHTASSTIIYQAPRFIPRSFGPLAESLKITPETVWGTLHGLIGLGMVFWWQATVHFAQAARQPGVVGR</sequence>
<name>A0A5C3KZI8_COPMA</name>